<dbReference type="GO" id="GO:0004107">
    <property type="term" value="F:chorismate synthase activity"/>
    <property type="evidence" value="ECO:0007669"/>
    <property type="project" value="InterPro"/>
</dbReference>
<dbReference type="OrthoDB" id="1721239at2759"/>
<evidence type="ECO:0008006" key="3">
    <source>
        <dbReference type="Google" id="ProtNLM"/>
    </source>
</evidence>
<dbReference type="CDD" id="cd07304">
    <property type="entry name" value="Chorismate_synthase"/>
    <property type="match status" value="1"/>
</dbReference>
<keyword evidence="2" id="KW-1185">Reference proteome</keyword>
<proteinExistence type="inferred from homology"/>
<dbReference type="GO" id="GO:0009073">
    <property type="term" value="P:aromatic amino acid family biosynthetic process"/>
    <property type="evidence" value="ECO:0007669"/>
    <property type="project" value="InterPro"/>
</dbReference>
<dbReference type="GO" id="GO:0010181">
    <property type="term" value="F:FMN binding"/>
    <property type="evidence" value="ECO:0007669"/>
    <property type="project" value="TreeGrafter"/>
</dbReference>
<dbReference type="NCBIfam" id="TIGR00033">
    <property type="entry name" value="aroC"/>
    <property type="match status" value="1"/>
</dbReference>
<dbReference type="InterPro" id="IPR000453">
    <property type="entry name" value="Chorismate_synth"/>
</dbReference>
<organism evidence="1 2">
    <name type="scientific">Paramecium sonneborni</name>
    <dbReference type="NCBI Taxonomy" id="65129"/>
    <lineage>
        <taxon>Eukaryota</taxon>
        <taxon>Sar</taxon>
        <taxon>Alveolata</taxon>
        <taxon>Ciliophora</taxon>
        <taxon>Intramacronucleata</taxon>
        <taxon>Oligohymenophorea</taxon>
        <taxon>Peniculida</taxon>
        <taxon>Parameciidae</taxon>
        <taxon>Paramecium</taxon>
    </lineage>
</organism>
<dbReference type="PANTHER" id="PTHR21085">
    <property type="entry name" value="CHORISMATE SYNTHASE"/>
    <property type="match status" value="1"/>
</dbReference>
<dbReference type="NCBIfam" id="NF003793">
    <property type="entry name" value="PRK05382.1"/>
    <property type="match status" value="1"/>
</dbReference>
<dbReference type="EMBL" id="CAJJDN010000037">
    <property type="protein sequence ID" value="CAD8078196.1"/>
    <property type="molecule type" value="Genomic_DNA"/>
</dbReference>
<dbReference type="PANTHER" id="PTHR21085:SF0">
    <property type="entry name" value="CHORISMATE SYNTHASE"/>
    <property type="match status" value="1"/>
</dbReference>
<accession>A0A8S1MMR5</accession>
<dbReference type="Pfam" id="PF01264">
    <property type="entry name" value="Chorismate_synt"/>
    <property type="match status" value="1"/>
</dbReference>
<dbReference type="PROSITE" id="PS00788">
    <property type="entry name" value="CHORISMATE_SYNTHASE_2"/>
    <property type="match status" value="1"/>
</dbReference>
<dbReference type="GO" id="GO:0005829">
    <property type="term" value="C:cytosol"/>
    <property type="evidence" value="ECO:0007669"/>
    <property type="project" value="TreeGrafter"/>
</dbReference>
<protein>
    <recommendedName>
        <fullName evidence="3">Chorismate synthase</fullName>
    </recommendedName>
</protein>
<dbReference type="Proteomes" id="UP000692954">
    <property type="component" value="Unassembled WGS sequence"/>
</dbReference>
<name>A0A8S1MMR5_9CILI</name>
<dbReference type="InterPro" id="IPR020541">
    <property type="entry name" value="Chorismate_synthase_CS"/>
</dbReference>
<comment type="caution">
    <text evidence="1">The sequence shown here is derived from an EMBL/GenBank/DDBJ whole genome shotgun (WGS) entry which is preliminary data.</text>
</comment>
<evidence type="ECO:0000313" key="1">
    <source>
        <dbReference type="EMBL" id="CAD8078196.1"/>
    </source>
</evidence>
<dbReference type="PROSITE" id="PS00789">
    <property type="entry name" value="CHORISMATE_SYNTHASE_3"/>
    <property type="match status" value="1"/>
</dbReference>
<dbReference type="GO" id="GO:0009423">
    <property type="term" value="P:chorismate biosynthetic process"/>
    <property type="evidence" value="ECO:0007669"/>
    <property type="project" value="TreeGrafter"/>
</dbReference>
<gene>
    <name evidence="1" type="ORF">PSON_ATCC_30995.1.T0370161</name>
</gene>
<reference evidence="1" key="1">
    <citation type="submission" date="2021-01" db="EMBL/GenBank/DDBJ databases">
        <authorList>
            <consortium name="Genoscope - CEA"/>
            <person name="William W."/>
        </authorList>
    </citation>
    <scope>NUCLEOTIDE SEQUENCE</scope>
</reference>
<sequence length="1389" mass="160219">MSTFGQKYRVTTFGESHSKGVGCIIDGFPSNFKIDQEALQQQLNRRRPGQTRLTTQRDEKDKAIIVSGLNTQNITLGSPIMIMVYNEDMRPQDYKQFDQIPRPGHADFTYQMKYDIRAESGGGRSSARETIGRVCAGAIAQQFLNQMNITISAWVSSVGNIEIPKEIQQQLIQSPPTQNQIEEFNTLYQFRNPHQESALEMIKLIEQVKLDKDSIGGTVTCVIKGCPIGLGEPCFDKFQAVLAHAIMSIPATKGFEFGSGFEGTKLKGSVHNDRFKNLKPITNNAGGTLGGITNGENINFKVAFKPVSTIGLEQETCNFKGEDIILEAHGRHDPCVVSRAVPVVESMAAIVVLDLYLLIFEQLENAIKSNDTVIKLLPALKLITNSLPFPDLHIHIKNPRLVKLLLIVYPLLPEAIDMILGQILNVFKDQVEWIKGCCKAIEEYAVYQSNTIETSKFYSLEFFQQVLHFAAEAGLELDDICYGFIIFLKHAESEKMVLYIMQKIEAVKEEYGYGIRSLNQFSELVESTVLQLYQEESNKNTEDQHYRSVAIGLQESQTKKVFHHQYTLSSPSMRSPAVSRQRSESFGSFNDEIIDNINIEEILIQEKPRILDSDQAEYFKSNERLQNLIYFITDPYLSQPSLIFDTDIVAENSFEFDPNNYKKFKNIKIDKLFTIRSFKTLLFLTDIHNHKLLNETNAHLIQLIFRSISGFFQNTQSIGNLTHIMALIQFYLKNDTKDTIYYFLYCNLHFQFLDYIYNQHVIDILIRFIDPNFSRIPQQLRDEIWIFLNSQGFISYIIGRIINKDHLGVNRKEFHVSKEGYNILKRIYDQKVIDDENTSEQHTYNLSSNFDHYLGPLIPGKTIQQNLIKKKRVQHAATTQIYTRRHSGNSMTGKFNKIILVENLHISELNGTESDIDRFRDVIQFYQNNQLDNEEVISSNLVVNTKSGCEKNIPKSILRSLQSDQFLKSDFLSNQIEQKPIDIKSFLGENKSVDTKFPSLKQSTKYSAGSMHSSRVLRQSSKQGQEIIFKKKKSLKIDNIEEISNNFKKLNNPISSPTSASRCHKFYPNSDISVIDHIMREEYQEYIQFNNECIAFQNSQLLNLIVNSFQGRKYKFQAQTDCFTQLLDEKLTNLEKLIKHYSLKILEPENGSAYELGYLILNLLKKLSICNNNQEQCNKIYRDQIPRLCRNIAILNKQQQFQKQLNLQSYSVNIIGSQKLMMYEILQVMICNVKIKYSNIFIKLNDAAMHILTIQFHTSFHNGIYQNIFMNLVRHLFIYASEKQLLSLVFKVNLIESIHAAYKNTVINKVVIKDWNTEQYILYLQQLSQLIINAFDLREDLKQLRQSLIRLQSYQKLKELSSISQFKFDVNQYTKELIAAEQQLIKIKL</sequence>
<dbReference type="HAMAP" id="MF_00300">
    <property type="entry name" value="Chorismate_synth"/>
    <property type="match status" value="1"/>
</dbReference>
<evidence type="ECO:0000313" key="2">
    <source>
        <dbReference type="Proteomes" id="UP000692954"/>
    </source>
</evidence>